<keyword evidence="2" id="KW-1185">Reference proteome</keyword>
<organism evidence="1 2">
    <name type="scientific">Arthrobacter echini</name>
    <dbReference type="NCBI Taxonomy" id="1529066"/>
    <lineage>
        <taxon>Bacteria</taxon>
        <taxon>Bacillati</taxon>
        <taxon>Actinomycetota</taxon>
        <taxon>Actinomycetes</taxon>
        <taxon>Micrococcales</taxon>
        <taxon>Micrococcaceae</taxon>
        <taxon>Arthrobacter</taxon>
    </lineage>
</organism>
<dbReference type="EMBL" id="VSLD01000022">
    <property type="protein sequence ID" value="TYC95788.1"/>
    <property type="molecule type" value="Genomic_DNA"/>
</dbReference>
<dbReference type="CDD" id="cd00090">
    <property type="entry name" value="HTH_ARSR"/>
    <property type="match status" value="1"/>
</dbReference>
<comment type="caution">
    <text evidence="1">The sequence shown here is derived from an EMBL/GenBank/DDBJ whole genome shotgun (WGS) entry which is preliminary data.</text>
</comment>
<dbReference type="Proteomes" id="UP000323410">
    <property type="component" value="Unassembled WGS sequence"/>
</dbReference>
<dbReference type="InterPro" id="IPR058821">
    <property type="entry name" value="Double_WHD-containing_halo"/>
</dbReference>
<evidence type="ECO:0000313" key="2">
    <source>
        <dbReference type="Proteomes" id="UP000323410"/>
    </source>
</evidence>
<sequence>MFDSAIFLSDDHKHRYYVPVAFTGTIWHVNGETKLSRTLWPLPGGSGNYMSALLWILAKVQATDSVGEVVAAMMNHFVLTSAKAAKSYLRVGDALGLIEVTASSVYLTKAGAAYLKKPSSTALQAALRQNIQGCEELLAILRKRPLRIGRLLEEMAKEGHGWTTDSQLRYRLRWLEEAGVVERRGKGRPEYRLVSLSGAAAPLAID</sequence>
<dbReference type="RefSeq" id="WP_148601891.1">
    <property type="nucleotide sequence ID" value="NZ_VSLD01000022.1"/>
</dbReference>
<evidence type="ECO:0000313" key="1">
    <source>
        <dbReference type="EMBL" id="TYC95788.1"/>
    </source>
</evidence>
<reference evidence="1 2" key="1">
    <citation type="submission" date="2019-08" db="EMBL/GenBank/DDBJ databases">
        <title>Genone of Arthrobacter echini P9.</title>
        <authorList>
            <person name="Bowman J.P."/>
        </authorList>
    </citation>
    <scope>NUCLEOTIDE SEQUENCE [LARGE SCALE GENOMIC DNA]</scope>
    <source>
        <strain evidence="1 2">P9</strain>
    </source>
</reference>
<accession>A0A5D0XHE1</accession>
<protein>
    <submittedName>
        <fullName evidence="1">Winged helix-turn-helix transcriptional regulator</fullName>
    </submittedName>
</protein>
<name>A0A5D0XHE1_9MICC</name>
<dbReference type="InterPro" id="IPR011991">
    <property type="entry name" value="ArsR-like_HTH"/>
</dbReference>
<dbReference type="OrthoDB" id="2015788at2"/>
<gene>
    <name evidence="1" type="ORF">FQ377_14615</name>
</gene>
<dbReference type="Pfam" id="PF25947">
    <property type="entry name" value="WHD_halo_double"/>
    <property type="match status" value="1"/>
</dbReference>
<proteinExistence type="predicted"/>
<dbReference type="AlphaFoldDB" id="A0A5D0XHE1"/>